<reference evidence="2" key="1">
    <citation type="submission" date="2021-12" db="EMBL/GenBank/DDBJ databases">
        <title>Discovery of the Pendulisporaceae a myxobacterial family with distinct sporulation behavior and unique specialized metabolism.</title>
        <authorList>
            <person name="Garcia R."/>
            <person name="Popoff A."/>
            <person name="Bader C.D."/>
            <person name="Loehr J."/>
            <person name="Walesch S."/>
            <person name="Walt C."/>
            <person name="Boldt J."/>
            <person name="Bunk B."/>
            <person name="Haeckl F.J.F.P.J."/>
            <person name="Gunesch A.P."/>
            <person name="Birkelbach J."/>
            <person name="Nuebel U."/>
            <person name="Pietschmann T."/>
            <person name="Bach T."/>
            <person name="Mueller R."/>
        </authorList>
    </citation>
    <scope>NUCLEOTIDE SEQUENCE</scope>
    <source>
        <strain evidence="2">MSr11367</strain>
    </source>
</reference>
<dbReference type="InterPro" id="IPR024079">
    <property type="entry name" value="MetalloPept_cat_dom_sf"/>
</dbReference>
<dbReference type="Pfam" id="PF16313">
    <property type="entry name" value="DUF4953"/>
    <property type="match status" value="1"/>
</dbReference>
<dbReference type="PANTHER" id="PTHR38478:SF1">
    <property type="entry name" value="ZINC DEPENDENT METALLOPROTEASE DOMAIN LIPOPROTEIN"/>
    <property type="match status" value="1"/>
</dbReference>
<keyword evidence="3" id="KW-1185">Reference proteome</keyword>
<dbReference type="Gene3D" id="3.40.390.10">
    <property type="entry name" value="Collagenase (Catalytic Domain)"/>
    <property type="match status" value="1"/>
</dbReference>
<feature type="domain" description="EcxA zinc-binding" evidence="1">
    <location>
        <begin position="1"/>
        <end position="59"/>
    </location>
</feature>
<evidence type="ECO:0000313" key="2">
    <source>
        <dbReference type="EMBL" id="WXB10831.1"/>
    </source>
</evidence>
<gene>
    <name evidence="2" type="ORF">LVJ94_00665</name>
</gene>
<dbReference type="GO" id="GO:0008237">
    <property type="term" value="F:metallopeptidase activity"/>
    <property type="evidence" value="ECO:0007669"/>
    <property type="project" value="UniProtKB-KW"/>
</dbReference>
<dbReference type="PANTHER" id="PTHR38478">
    <property type="entry name" value="PEPTIDASE M1A AND M12B"/>
    <property type="match status" value="1"/>
</dbReference>
<proteinExistence type="predicted"/>
<dbReference type="SUPFAM" id="SSF55486">
    <property type="entry name" value="Metalloproteases ('zincins'), catalytic domain"/>
    <property type="match status" value="1"/>
</dbReference>
<keyword evidence="2" id="KW-0378">Hydrolase</keyword>
<name>A0ABZ2LM37_9BACT</name>
<organism evidence="2 3">
    <name type="scientific">Pendulispora rubella</name>
    <dbReference type="NCBI Taxonomy" id="2741070"/>
    <lineage>
        <taxon>Bacteria</taxon>
        <taxon>Pseudomonadati</taxon>
        <taxon>Myxococcota</taxon>
        <taxon>Myxococcia</taxon>
        <taxon>Myxococcales</taxon>
        <taxon>Sorangiineae</taxon>
        <taxon>Pendulisporaceae</taxon>
        <taxon>Pendulispora</taxon>
    </lineage>
</organism>
<keyword evidence="2" id="KW-0482">Metalloprotease</keyword>
<evidence type="ECO:0000259" key="1">
    <source>
        <dbReference type="Pfam" id="PF16313"/>
    </source>
</evidence>
<protein>
    <submittedName>
        <fullName evidence="2">Zinc-dependent metalloprotease</fullName>
    </submittedName>
</protein>
<dbReference type="InterPro" id="IPR032534">
    <property type="entry name" value="EcxA_zinc-bd"/>
</dbReference>
<dbReference type="EMBL" id="CP089983">
    <property type="protein sequence ID" value="WXB10831.1"/>
    <property type="molecule type" value="Genomic_DNA"/>
</dbReference>
<accession>A0ABZ2LM37</accession>
<evidence type="ECO:0000313" key="3">
    <source>
        <dbReference type="Proteomes" id="UP001374803"/>
    </source>
</evidence>
<dbReference type="Proteomes" id="UP001374803">
    <property type="component" value="Chromosome"/>
</dbReference>
<sequence length="279" mass="30920">MHEVGHTLGLRHNFKGSLLPLPQESSVMDYVDDADAVANGGEHPGPYDYAAVRFLYGLSSSEPAQTFCTDEDVEVDPTCMVYDRTEDPLAKFWGPAYNRSLEKVLRNEDPERRYFRSIDWFYLGGLSGFLAGGTPADQARAWTQADQLLALGVDHTADNAQYPGYTDRLSAFQNFLLTRLYFDPPRLRGPISKDPVLTGDALAAFTTSLKGVILNGDGYRGWDTRRTSIDVLKKMQVQAAYDTLLAARGLLAALPPGSDTTRINDLIARIDSATHPYYK</sequence>
<keyword evidence="2" id="KW-0645">Protease</keyword>
<dbReference type="RefSeq" id="WP_394840492.1">
    <property type="nucleotide sequence ID" value="NZ_CP089929.1"/>
</dbReference>